<gene>
    <name evidence="8" type="ORF">F5544_09295</name>
</gene>
<organism evidence="8 9">
    <name type="scientific">Nocardia arthritidis</name>
    <dbReference type="NCBI Taxonomy" id="228602"/>
    <lineage>
        <taxon>Bacteria</taxon>
        <taxon>Bacillati</taxon>
        <taxon>Actinomycetota</taxon>
        <taxon>Actinomycetes</taxon>
        <taxon>Mycobacteriales</taxon>
        <taxon>Nocardiaceae</taxon>
        <taxon>Nocardia</taxon>
    </lineage>
</organism>
<sequence length="203" mass="21682">MDLEQAPLSRRSARFVLLGCALALLAGLGGIGGLAMSRPSSSAEDGRIVSDAAGISFVPPPGWTQRTPDKEKSGLVYGQVALQKGDDNQIILIGKMDDALFAADEPDDAKAAGELAAGMGEFFFPDSGRRTDREQKHLAGAETTGASAFYRVQFDNAGQPKAEVYAAVLRSGDNRWWVTWLSDSRNPIDKDAAQRLAESIDPL</sequence>
<comment type="similarity">
    <text evidence="2">Belongs to the Apa family.</text>
</comment>
<evidence type="ECO:0000313" key="9">
    <source>
        <dbReference type="Proteomes" id="UP000503540"/>
    </source>
</evidence>
<evidence type="ECO:0000256" key="2">
    <source>
        <dbReference type="ARBA" id="ARBA00005477"/>
    </source>
</evidence>
<keyword evidence="4" id="KW-0964">Secreted</keyword>
<dbReference type="AlphaFoldDB" id="A0A6G9Y957"/>
<comment type="subcellular location">
    <subcellularLocation>
        <location evidence="1">Secreted</location>
    </subcellularLocation>
</comment>
<evidence type="ECO:0000256" key="1">
    <source>
        <dbReference type="ARBA" id="ARBA00004613"/>
    </source>
</evidence>
<dbReference type="Pfam" id="PF07174">
    <property type="entry name" value="FAP"/>
    <property type="match status" value="1"/>
</dbReference>
<evidence type="ECO:0000256" key="6">
    <source>
        <dbReference type="ARBA" id="ARBA00031042"/>
    </source>
</evidence>
<name>A0A6G9Y957_9NOCA</name>
<dbReference type="InterPro" id="IPR010801">
    <property type="entry name" value="FAP"/>
</dbReference>
<dbReference type="EMBL" id="CP046172">
    <property type="protein sequence ID" value="QIS09759.1"/>
    <property type="molecule type" value="Genomic_DNA"/>
</dbReference>
<keyword evidence="9" id="KW-1185">Reference proteome</keyword>
<evidence type="ECO:0000313" key="8">
    <source>
        <dbReference type="EMBL" id="QIS09759.1"/>
    </source>
</evidence>
<evidence type="ECO:0000256" key="4">
    <source>
        <dbReference type="ARBA" id="ARBA00022525"/>
    </source>
</evidence>
<proteinExistence type="inferred from homology"/>
<dbReference type="RefSeq" id="WP_167472819.1">
    <property type="nucleotide sequence ID" value="NZ_CP046172.1"/>
</dbReference>
<evidence type="ECO:0000259" key="7">
    <source>
        <dbReference type="Pfam" id="PF07174"/>
    </source>
</evidence>
<accession>A0A6G9Y957</accession>
<evidence type="ECO:0000256" key="5">
    <source>
        <dbReference type="ARBA" id="ARBA00022729"/>
    </source>
</evidence>
<dbReference type="GO" id="GO:0050840">
    <property type="term" value="F:extracellular matrix binding"/>
    <property type="evidence" value="ECO:0007669"/>
    <property type="project" value="InterPro"/>
</dbReference>
<evidence type="ECO:0000256" key="3">
    <source>
        <dbReference type="ARBA" id="ARBA00016054"/>
    </source>
</evidence>
<protein>
    <recommendedName>
        <fullName evidence="3">Alanine and proline-rich secreted protein Apa</fullName>
    </recommendedName>
    <alternativeName>
        <fullName evidence="6">Fibronectin attachment protein</fullName>
    </alternativeName>
</protein>
<dbReference type="GO" id="GO:0005576">
    <property type="term" value="C:extracellular region"/>
    <property type="evidence" value="ECO:0007669"/>
    <property type="project" value="UniProtKB-SubCell"/>
</dbReference>
<reference evidence="8 9" key="1">
    <citation type="journal article" date="2019" name="ACS Chem. Biol.">
        <title>Identification and Mobilization of a Cryptic Antibiotic Biosynthesis Gene Locus from a Human-Pathogenic Nocardia Isolate.</title>
        <authorList>
            <person name="Herisse M."/>
            <person name="Ishida K."/>
            <person name="Porter J.L."/>
            <person name="Howden B."/>
            <person name="Hertweck C."/>
            <person name="Stinear T.P."/>
            <person name="Pidot S.J."/>
        </authorList>
    </citation>
    <scope>NUCLEOTIDE SEQUENCE [LARGE SCALE GENOMIC DNA]</scope>
    <source>
        <strain evidence="8 9">AUSMDU00012717</strain>
    </source>
</reference>
<keyword evidence="5" id="KW-0732">Signal</keyword>
<feature type="domain" description="Fibronectin-attachment" evidence="7">
    <location>
        <begin position="47"/>
        <end position="202"/>
    </location>
</feature>
<dbReference type="Proteomes" id="UP000503540">
    <property type="component" value="Chromosome"/>
</dbReference>
<dbReference type="KEGG" id="nah:F5544_09295"/>